<evidence type="ECO:0000256" key="9">
    <source>
        <dbReference type="RuleBase" id="RU361193"/>
    </source>
</evidence>
<dbReference type="GO" id="GO:0000139">
    <property type="term" value="C:Golgi membrane"/>
    <property type="evidence" value="ECO:0007669"/>
    <property type="project" value="TreeGrafter"/>
</dbReference>
<evidence type="ECO:0000313" key="13">
    <source>
        <dbReference type="Proteomes" id="UP000077115"/>
    </source>
</evidence>
<dbReference type="Proteomes" id="UP000077115">
    <property type="component" value="Unassembled WGS sequence"/>
</dbReference>
<keyword evidence="11" id="KW-0472">Membrane</keyword>
<dbReference type="OrthoDB" id="8118055at2759"/>
<dbReference type="PANTHER" id="PTHR11742">
    <property type="entry name" value="MANNOSYL-OLIGOSACCHARIDE ALPHA-1,2-MANNOSIDASE-RELATED"/>
    <property type="match status" value="1"/>
</dbReference>
<evidence type="ECO:0000256" key="4">
    <source>
        <dbReference type="ARBA" id="ARBA00022801"/>
    </source>
</evidence>
<dbReference type="EMBL" id="DS022300">
    <property type="protein sequence ID" value="OAJ36201.1"/>
    <property type="molecule type" value="Genomic_DNA"/>
</dbReference>
<feature type="active site" description="Proton donor" evidence="6">
    <location>
        <position position="178"/>
    </location>
</feature>
<comment type="cofactor">
    <cofactor evidence="1 7">
        <name>Ca(2+)</name>
        <dbReference type="ChEBI" id="CHEBI:29108"/>
    </cofactor>
</comment>
<dbReference type="STRING" id="403673.A0A177W9Y7"/>
<sequence length="511" mass="58575">MFCTPKLSRRARVLMLSVAILYAMYTLFTYSTFTLLPTAEILSKMEGSQYHETPKSPPQRTNQKKLVDNTSEISSYSPDLNGNPVAGEADPEKQEFIRNMIRHAWSGYMKYAQGSDELKPLSKSNMNWTYLSSTLFTPLDSMSTLYIVGLSQEFNEAKSLVINQLNYDVIKTDINVFETVIRALGGLISAYDLEQDKRLLDIAVDLADRLESSFRTPTGIPNNMALRALEQITSIKTSIEGLAPKTLNSQFLREISRDYSVSAETDSYYEYLNKLWISTGDIRYRKLYDAAASAIEKYILVRTPNGRAYIPERHNDVLGLEFHHLSCFAGGMFASGAVTLKNEHSDRYIEIAAELTRTCYDSYQIRATKLGGEWTRVSQEGDLYASGHAYHLRPEAVESIFYMWRYTHDPKYREWGWNIVQALETSCKDDVGYHGLNNSGKPFDRQESFFIAETLKYLFLLFSDDQTVDLNEYVFNTEAHPISIRGHGRRKDRKKWVEIPQPGKFPKNWNL</sequence>
<dbReference type="GO" id="GO:0005975">
    <property type="term" value="P:carbohydrate metabolic process"/>
    <property type="evidence" value="ECO:0007669"/>
    <property type="project" value="InterPro"/>
</dbReference>
<name>A0A177W9Y7_BATDL</name>
<evidence type="ECO:0000256" key="8">
    <source>
        <dbReference type="PIRSR" id="PIRSR601382-3"/>
    </source>
</evidence>
<dbReference type="InterPro" id="IPR036026">
    <property type="entry name" value="Seven-hairpin_glycosidases"/>
</dbReference>
<dbReference type="AlphaFoldDB" id="A0A177W9Y7"/>
<dbReference type="GO" id="GO:0004571">
    <property type="term" value="F:mannosyl-oligosaccharide 1,2-alpha-mannosidase activity"/>
    <property type="evidence" value="ECO:0007669"/>
    <property type="project" value="InterPro"/>
</dbReference>
<feature type="active site" evidence="6">
    <location>
        <position position="266"/>
    </location>
</feature>
<feature type="active site" evidence="6">
    <location>
        <position position="395"/>
    </location>
</feature>
<keyword evidence="9" id="KW-0326">Glycosidase</keyword>
<proteinExistence type="inferred from homology"/>
<gene>
    <name evidence="12" type="ORF">BDEG_20396</name>
</gene>
<evidence type="ECO:0000256" key="2">
    <source>
        <dbReference type="ARBA" id="ARBA00004922"/>
    </source>
</evidence>
<evidence type="ECO:0000256" key="10">
    <source>
        <dbReference type="SAM" id="MobiDB-lite"/>
    </source>
</evidence>
<keyword evidence="11" id="KW-1133">Transmembrane helix</keyword>
<feature type="region of interest" description="Disordered" evidence="10">
    <location>
        <begin position="47"/>
        <end position="89"/>
    </location>
</feature>
<reference evidence="12 13" key="2">
    <citation type="submission" date="2016-05" db="EMBL/GenBank/DDBJ databases">
        <title>Lineage-specific infection strategies underlie the spectrum of fungal disease in amphibians.</title>
        <authorList>
            <person name="Cuomo C.A."/>
            <person name="Farrer R.A."/>
            <person name="James T."/>
            <person name="Longcore J."/>
            <person name="Birren B."/>
        </authorList>
    </citation>
    <scope>NUCLEOTIDE SEQUENCE [LARGE SCALE GENOMIC DNA]</scope>
    <source>
        <strain evidence="12 13">JEL423</strain>
    </source>
</reference>
<dbReference type="Gene3D" id="1.50.10.10">
    <property type="match status" value="2"/>
</dbReference>
<dbReference type="PANTHER" id="PTHR11742:SF6">
    <property type="entry name" value="MANNOSYL-OLIGOSACCHARIDE ALPHA-1,2-MANNOSIDASE IA-RELATED"/>
    <property type="match status" value="1"/>
</dbReference>
<dbReference type="GO" id="GO:0036503">
    <property type="term" value="P:ERAD pathway"/>
    <property type="evidence" value="ECO:0007669"/>
    <property type="project" value="UniProtKB-ARBA"/>
</dbReference>
<evidence type="ECO:0000256" key="6">
    <source>
        <dbReference type="PIRSR" id="PIRSR601382-1"/>
    </source>
</evidence>
<evidence type="ECO:0000256" key="7">
    <source>
        <dbReference type="PIRSR" id="PIRSR601382-2"/>
    </source>
</evidence>
<dbReference type="SUPFAM" id="SSF48225">
    <property type="entry name" value="Seven-hairpin glycosidases"/>
    <property type="match status" value="1"/>
</dbReference>
<dbReference type="VEuPathDB" id="FungiDB:BDEG_20396"/>
<comment type="similarity">
    <text evidence="3 9">Belongs to the glycosyl hydrolase 47 family.</text>
</comment>
<keyword evidence="7" id="KW-0479">Metal-binding</keyword>
<feature type="compositionally biased region" description="Polar residues" evidence="10">
    <location>
        <begin position="68"/>
        <end position="80"/>
    </location>
</feature>
<evidence type="ECO:0000256" key="1">
    <source>
        <dbReference type="ARBA" id="ARBA00001913"/>
    </source>
</evidence>
<reference evidence="12 13" key="1">
    <citation type="submission" date="2006-10" db="EMBL/GenBank/DDBJ databases">
        <title>The Genome Sequence of Batrachochytrium dendrobatidis JEL423.</title>
        <authorList>
            <consortium name="The Broad Institute Genome Sequencing Platform"/>
            <person name="Birren B."/>
            <person name="Lander E."/>
            <person name="Galagan J."/>
            <person name="Cuomo C."/>
            <person name="Devon K."/>
            <person name="Jaffe D."/>
            <person name="Butler J."/>
            <person name="Alvarez P."/>
            <person name="Gnerre S."/>
            <person name="Grabherr M."/>
            <person name="Kleber M."/>
            <person name="Mauceli E."/>
            <person name="Brockman W."/>
            <person name="Young S."/>
            <person name="LaButti K."/>
            <person name="Sykes S."/>
            <person name="DeCaprio D."/>
            <person name="Crawford M."/>
            <person name="Koehrsen M."/>
            <person name="Engels R."/>
            <person name="Montgomery P."/>
            <person name="Pearson M."/>
            <person name="Howarth C."/>
            <person name="Larson L."/>
            <person name="White J."/>
            <person name="O'Leary S."/>
            <person name="Kodira C."/>
            <person name="Zeng Q."/>
            <person name="Yandava C."/>
            <person name="Alvarado L."/>
            <person name="Longcore J."/>
            <person name="James T."/>
        </authorList>
    </citation>
    <scope>NUCLEOTIDE SEQUENCE [LARGE SCALE GENOMIC DNA]</scope>
    <source>
        <strain evidence="12 13">JEL423</strain>
    </source>
</reference>
<evidence type="ECO:0000313" key="12">
    <source>
        <dbReference type="EMBL" id="OAJ36201.1"/>
    </source>
</evidence>
<comment type="pathway">
    <text evidence="2">Protein modification; protein glycosylation.</text>
</comment>
<feature type="binding site" evidence="7">
    <location>
        <position position="477"/>
    </location>
    <ligand>
        <name>Ca(2+)</name>
        <dbReference type="ChEBI" id="CHEBI:29108"/>
    </ligand>
</feature>
<organism evidence="12 13">
    <name type="scientific">Batrachochytrium dendrobatidis (strain JEL423)</name>
    <dbReference type="NCBI Taxonomy" id="403673"/>
    <lineage>
        <taxon>Eukaryota</taxon>
        <taxon>Fungi</taxon>
        <taxon>Fungi incertae sedis</taxon>
        <taxon>Chytridiomycota</taxon>
        <taxon>Chytridiomycota incertae sedis</taxon>
        <taxon>Chytridiomycetes</taxon>
        <taxon>Rhizophydiales</taxon>
        <taxon>Rhizophydiales incertae sedis</taxon>
        <taxon>Batrachochytrium</taxon>
    </lineage>
</organism>
<dbReference type="PRINTS" id="PR00747">
    <property type="entry name" value="GLYHDRLASE47"/>
</dbReference>
<dbReference type="InterPro" id="IPR001382">
    <property type="entry name" value="Glyco_hydro_47"/>
</dbReference>
<feature type="disulfide bond" evidence="8">
    <location>
        <begin position="327"/>
        <end position="359"/>
    </location>
</feature>
<feature type="transmembrane region" description="Helical" evidence="11">
    <location>
        <begin position="12"/>
        <end position="33"/>
    </location>
</feature>
<keyword evidence="11" id="KW-0812">Transmembrane</keyword>
<dbReference type="InterPro" id="IPR050749">
    <property type="entry name" value="Glycosyl_Hydrolase_47"/>
</dbReference>
<evidence type="ECO:0000256" key="3">
    <source>
        <dbReference type="ARBA" id="ARBA00007658"/>
    </source>
</evidence>
<keyword evidence="7" id="KW-0106">Calcium</keyword>
<dbReference type="eggNOG" id="KOG2204">
    <property type="taxonomic scope" value="Eukaryota"/>
</dbReference>
<dbReference type="GO" id="GO:0005509">
    <property type="term" value="F:calcium ion binding"/>
    <property type="evidence" value="ECO:0007669"/>
    <property type="project" value="InterPro"/>
</dbReference>
<dbReference type="EC" id="3.2.1.-" evidence="9"/>
<keyword evidence="4 9" id="KW-0378">Hydrolase</keyword>
<dbReference type="InterPro" id="IPR012341">
    <property type="entry name" value="6hp_glycosidase-like_sf"/>
</dbReference>
<evidence type="ECO:0000256" key="11">
    <source>
        <dbReference type="SAM" id="Phobius"/>
    </source>
</evidence>
<protein>
    <recommendedName>
        <fullName evidence="9">alpha-1,2-Mannosidase</fullName>
        <ecNumber evidence="9">3.2.1.-</ecNumber>
    </recommendedName>
</protein>
<dbReference type="GO" id="GO:0005783">
    <property type="term" value="C:endoplasmic reticulum"/>
    <property type="evidence" value="ECO:0007669"/>
    <property type="project" value="TreeGrafter"/>
</dbReference>
<keyword evidence="5 8" id="KW-1015">Disulfide bond</keyword>
<dbReference type="Pfam" id="PF01532">
    <property type="entry name" value="Glyco_hydro_47"/>
    <property type="match status" value="2"/>
</dbReference>
<feature type="active site" description="Proton donor" evidence="6">
    <location>
        <position position="373"/>
    </location>
</feature>
<accession>A0A177W9Y7</accession>
<evidence type="ECO:0000256" key="5">
    <source>
        <dbReference type="ARBA" id="ARBA00023157"/>
    </source>
</evidence>